<feature type="compositionally biased region" description="Low complexity" evidence="1">
    <location>
        <begin position="237"/>
        <end position="247"/>
    </location>
</feature>
<name>A8P400_COPC7</name>
<dbReference type="RefSeq" id="XP_001838645.2">
    <property type="nucleotide sequence ID" value="XM_001838593.2"/>
</dbReference>
<feature type="region of interest" description="Disordered" evidence="1">
    <location>
        <begin position="236"/>
        <end position="257"/>
    </location>
</feature>
<evidence type="ECO:0000313" key="3">
    <source>
        <dbReference type="Proteomes" id="UP000001861"/>
    </source>
</evidence>
<feature type="region of interest" description="Disordered" evidence="1">
    <location>
        <begin position="193"/>
        <end position="224"/>
    </location>
</feature>
<keyword evidence="3" id="KW-1185">Reference proteome</keyword>
<sequence>MLRMNGIEAWISDENKKPFPVYGVQKDPEGGVISCWIPFEPGATFSIRWRDLDDMLDLDIGGFVSMDGCPYGGRLIRSKSYAPAVFSRIPTSPTLSRPLSFPLHSPNHQVRSPLGGTIVLDVHIVSSGETKIYEGLSDYAAKRLLCCSQAPILTSLLPSSSTEVASLGKLATFIFHYRTPNFLRAYGLAPVDLQPSSQQQPSPRVGDKRSATVMGSDDHDDDDIGQGYFYPGSIGYSPASSPTTPSPGHRPSHYSTPYRPRELLSAYTSTPLITNPLVSPLNFHQETRISKRARC</sequence>
<organism evidence="2 3">
    <name type="scientific">Coprinopsis cinerea (strain Okayama-7 / 130 / ATCC MYA-4618 / FGSC 9003)</name>
    <name type="common">Inky cap fungus</name>
    <name type="synonym">Hormographiella aspergillata</name>
    <dbReference type="NCBI Taxonomy" id="240176"/>
    <lineage>
        <taxon>Eukaryota</taxon>
        <taxon>Fungi</taxon>
        <taxon>Dikarya</taxon>
        <taxon>Basidiomycota</taxon>
        <taxon>Agaricomycotina</taxon>
        <taxon>Agaricomycetes</taxon>
        <taxon>Agaricomycetidae</taxon>
        <taxon>Agaricales</taxon>
        <taxon>Agaricineae</taxon>
        <taxon>Psathyrellaceae</taxon>
        <taxon>Coprinopsis</taxon>
    </lineage>
</organism>
<comment type="caution">
    <text evidence="2">The sequence shown here is derived from an EMBL/GenBank/DDBJ whole genome shotgun (WGS) entry which is preliminary data.</text>
</comment>
<dbReference type="KEGG" id="cci:CC1G_07836"/>
<dbReference type="Proteomes" id="UP000001861">
    <property type="component" value="Unassembled WGS sequence"/>
</dbReference>
<evidence type="ECO:0000256" key="1">
    <source>
        <dbReference type="SAM" id="MobiDB-lite"/>
    </source>
</evidence>
<dbReference type="OrthoDB" id="3364132at2759"/>
<dbReference type="VEuPathDB" id="FungiDB:CC1G_07836"/>
<gene>
    <name evidence="2" type="ORF">CC1G_07836</name>
</gene>
<dbReference type="OMA" id="EAWITGE"/>
<dbReference type="InParanoid" id="A8P400"/>
<dbReference type="HOGENOM" id="CLU_943384_0_0_1"/>
<evidence type="ECO:0000313" key="2">
    <source>
        <dbReference type="EMBL" id="EAU83154.2"/>
    </source>
</evidence>
<feature type="compositionally biased region" description="Low complexity" evidence="1">
    <location>
        <begin position="194"/>
        <end position="203"/>
    </location>
</feature>
<dbReference type="AlphaFoldDB" id="A8P400"/>
<dbReference type="GeneID" id="6015238"/>
<reference evidence="2 3" key="1">
    <citation type="journal article" date="2010" name="Proc. Natl. Acad. Sci. U.S.A.">
        <title>Insights into evolution of multicellular fungi from the assembled chromosomes of the mushroom Coprinopsis cinerea (Coprinus cinereus).</title>
        <authorList>
            <person name="Stajich J.E."/>
            <person name="Wilke S.K."/>
            <person name="Ahren D."/>
            <person name="Au C.H."/>
            <person name="Birren B.W."/>
            <person name="Borodovsky M."/>
            <person name="Burns C."/>
            <person name="Canback B."/>
            <person name="Casselton L.A."/>
            <person name="Cheng C.K."/>
            <person name="Deng J."/>
            <person name="Dietrich F.S."/>
            <person name="Fargo D.C."/>
            <person name="Farman M.L."/>
            <person name="Gathman A.C."/>
            <person name="Goldberg J."/>
            <person name="Guigo R."/>
            <person name="Hoegger P.J."/>
            <person name="Hooker J.B."/>
            <person name="Huggins A."/>
            <person name="James T.Y."/>
            <person name="Kamada T."/>
            <person name="Kilaru S."/>
            <person name="Kodira C."/>
            <person name="Kues U."/>
            <person name="Kupfer D."/>
            <person name="Kwan H.S."/>
            <person name="Lomsadze A."/>
            <person name="Li W."/>
            <person name="Lilly W.W."/>
            <person name="Ma L.J."/>
            <person name="Mackey A.J."/>
            <person name="Manning G."/>
            <person name="Martin F."/>
            <person name="Muraguchi H."/>
            <person name="Natvig D.O."/>
            <person name="Palmerini H."/>
            <person name="Ramesh M.A."/>
            <person name="Rehmeyer C.J."/>
            <person name="Roe B.A."/>
            <person name="Shenoy N."/>
            <person name="Stanke M."/>
            <person name="Ter-Hovhannisyan V."/>
            <person name="Tunlid A."/>
            <person name="Velagapudi R."/>
            <person name="Vision T.J."/>
            <person name="Zeng Q."/>
            <person name="Zolan M.E."/>
            <person name="Pukkila P.J."/>
        </authorList>
    </citation>
    <scope>NUCLEOTIDE SEQUENCE [LARGE SCALE GENOMIC DNA]</scope>
    <source>
        <strain evidence="3">Okayama-7 / 130 / ATCC MYA-4618 / FGSC 9003</strain>
    </source>
</reference>
<protein>
    <submittedName>
        <fullName evidence="2">Uncharacterized protein</fullName>
    </submittedName>
</protein>
<dbReference type="STRING" id="240176.A8P400"/>
<accession>A8P400</accession>
<dbReference type="EMBL" id="AACS02000004">
    <property type="protein sequence ID" value="EAU83154.2"/>
    <property type="molecule type" value="Genomic_DNA"/>
</dbReference>
<proteinExistence type="predicted"/>